<organism evidence="1 2">
    <name type="scientific">Plantactinospora veratri</name>
    <dbReference type="NCBI Taxonomy" id="1436122"/>
    <lineage>
        <taxon>Bacteria</taxon>
        <taxon>Bacillati</taxon>
        <taxon>Actinomycetota</taxon>
        <taxon>Actinomycetes</taxon>
        <taxon>Micromonosporales</taxon>
        <taxon>Micromonosporaceae</taxon>
        <taxon>Plantactinospora</taxon>
    </lineage>
</organism>
<proteinExistence type="predicted"/>
<dbReference type="Gene3D" id="3.90.1140.10">
    <property type="entry name" value="Cyclic phosphodiesterase"/>
    <property type="match status" value="1"/>
</dbReference>
<accession>A0ABU7S8R8</accession>
<protein>
    <recommendedName>
        <fullName evidence="3">2'-5' RNA ligase family protein</fullName>
    </recommendedName>
</protein>
<dbReference type="RefSeq" id="WP_331206684.1">
    <property type="nucleotide sequence ID" value="NZ_JAZGQL010000004.1"/>
</dbReference>
<reference evidence="1 2" key="1">
    <citation type="submission" date="2024-01" db="EMBL/GenBank/DDBJ databases">
        <title>Genome insights into Plantactinospora veratri sp. nov.</title>
        <authorList>
            <person name="Wang L."/>
        </authorList>
    </citation>
    <scope>NUCLEOTIDE SEQUENCE [LARGE SCALE GENOMIC DNA]</scope>
    <source>
        <strain evidence="1 2">NEAU-FHS4</strain>
    </source>
</reference>
<comment type="caution">
    <text evidence="1">The sequence shown here is derived from an EMBL/GenBank/DDBJ whole genome shotgun (WGS) entry which is preliminary data.</text>
</comment>
<dbReference type="EMBL" id="JAZGQL010000004">
    <property type="protein sequence ID" value="MEE6306337.1"/>
    <property type="molecule type" value="Genomic_DNA"/>
</dbReference>
<name>A0ABU7S8R8_9ACTN</name>
<evidence type="ECO:0000313" key="2">
    <source>
        <dbReference type="Proteomes" id="UP001339911"/>
    </source>
</evidence>
<evidence type="ECO:0000313" key="1">
    <source>
        <dbReference type="EMBL" id="MEE6306337.1"/>
    </source>
</evidence>
<dbReference type="Proteomes" id="UP001339911">
    <property type="component" value="Unassembled WGS sequence"/>
</dbReference>
<keyword evidence="2" id="KW-1185">Reference proteome</keyword>
<sequence length="246" mass="26016">MTVGSLERRTAEPVAGYGAAFDRLFVRGRDAVLAGNHYRDSPPVDGGRWGVSVVLPPDPACTARLAAVTAEALAVAGPDHWPTGAPEAAHFTVRALEAHRSGVPDGDPLVRRASSALRRAAAACRPVRLALRGLTLTPSGVMACAYPVDPAADEFAARLGDELGDDAWFEADFSRDIWYATLVHFTGPLRDPVALVDWVAARRGLHLADAVVDAAELLRFRFNGRQPVRVPLARAPFGPGAATGTG</sequence>
<gene>
    <name evidence="1" type="ORF">V1634_05760</name>
</gene>
<evidence type="ECO:0008006" key="3">
    <source>
        <dbReference type="Google" id="ProtNLM"/>
    </source>
</evidence>